<reference evidence="1" key="1">
    <citation type="submission" date="2022-10" db="EMBL/GenBank/DDBJ databases">
        <title>The complete genomes of actinobacterial strains from the NBC collection.</title>
        <authorList>
            <person name="Joergensen T.S."/>
            <person name="Alvarez Arevalo M."/>
            <person name="Sterndorff E.B."/>
            <person name="Faurdal D."/>
            <person name="Vuksanovic O."/>
            <person name="Mourched A.-S."/>
            <person name="Charusanti P."/>
            <person name="Shaw S."/>
            <person name="Blin K."/>
            <person name="Weber T."/>
        </authorList>
    </citation>
    <scope>NUCLEOTIDE SEQUENCE</scope>
    <source>
        <strain evidence="1">NBC_01393</strain>
    </source>
</reference>
<accession>A0AAU3I5U9</accession>
<gene>
    <name evidence="1" type="ORF">OG699_37785</name>
</gene>
<organism evidence="1">
    <name type="scientific">Streptomyces sp. NBC_01393</name>
    <dbReference type="NCBI Taxonomy" id="2903851"/>
    <lineage>
        <taxon>Bacteria</taxon>
        <taxon>Bacillati</taxon>
        <taxon>Actinomycetota</taxon>
        <taxon>Actinomycetes</taxon>
        <taxon>Kitasatosporales</taxon>
        <taxon>Streptomycetaceae</taxon>
        <taxon>Streptomyces</taxon>
    </lineage>
</organism>
<sequence length="141" mass="16461">MRTVRRKATRMEQPRPPWEWRPSFRAGAPRTCLSNHREPVYIRRGESVYRVGQFDWLLRLYQHVGVSEQSVRWEGYVLYDLECEVPVIRLSSDWLEFVDNHRGMVFRISKKEALAAGGEIDTPDGPRFAVPLTAYTAHEGN</sequence>
<dbReference type="AlphaFoldDB" id="A0AAU3I5U9"/>
<dbReference type="EMBL" id="CP109546">
    <property type="protein sequence ID" value="WTZ13215.1"/>
    <property type="molecule type" value="Genomic_DNA"/>
</dbReference>
<name>A0AAU3I5U9_9ACTN</name>
<protein>
    <submittedName>
        <fullName evidence="1">Uncharacterized protein</fullName>
    </submittedName>
</protein>
<evidence type="ECO:0000313" key="1">
    <source>
        <dbReference type="EMBL" id="WTZ13215.1"/>
    </source>
</evidence>
<proteinExistence type="predicted"/>